<dbReference type="EMBL" id="CP036269">
    <property type="protein sequence ID" value="QDT41003.1"/>
    <property type="molecule type" value="Genomic_DNA"/>
</dbReference>
<dbReference type="Gene3D" id="1.20.120.450">
    <property type="entry name" value="dinb family like domain"/>
    <property type="match status" value="1"/>
</dbReference>
<proteinExistence type="predicted"/>
<evidence type="ECO:0000313" key="2">
    <source>
        <dbReference type="EMBL" id="QDT41003.1"/>
    </source>
</evidence>
<dbReference type="Proteomes" id="UP000317171">
    <property type="component" value="Chromosome"/>
</dbReference>
<dbReference type="AlphaFoldDB" id="A0A517RB22"/>
<dbReference type="KEGG" id="gaz:Pan241w_10620"/>
<accession>A0A517RB22</accession>
<feature type="domain" description="DinB-like" evidence="1">
    <location>
        <begin position="21"/>
        <end position="146"/>
    </location>
</feature>
<organism evidence="2 3">
    <name type="scientific">Gimesia alba</name>
    <dbReference type="NCBI Taxonomy" id="2527973"/>
    <lineage>
        <taxon>Bacteria</taxon>
        <taxon>Pseudomonadati</taxon>
        <taxon>Planctomycetota</taxon>
        <taxon>Planctomycetia</taxon>
        <taxon>Planctomycetales</taxon>
        <taxon>Planctomycetaceae</taxon>
        <taxon>Gimesia</taxon>
    </lineage>
</organism>
<dbReference type="InterPro" id="IPR024775">
    <property type="entry name" value="DinB-like"/>
</dbReference>
<dbReference type="RefSeq" id="WP_145211877.1">
    <property type="nucleotide sequence ID" value="NZ_CP036269.1"/>
</dbReference>
<name>A0A517RB22_9PLAN</name>
<sequence>MNTIEFIRSGLEYSKNWTCTLLDDMRDTPFVEPTPRGGNHPLWVLGHLIVNESVLLDEWIQGKPNRFPEYHELFGYGSTPVANPTKYPAYDEIRPRFDEIRQDTLAYLKQISEDDLDKPSHYTKDPFYNTVGNCFQAMIMHPMSHSGNVTDARRAAGKPPLMT</sequence>
<gene>
    <name evidence="2" type="ORF">Pan241w_10620</name>
</gene>
<evidence type="ECO:0000259" key="1">
    <source>
        <dbReference type="Pfam" id="PF12867"/>
    </source>
</evidence>
<keyword evidence="3" id="KW-1185">Reference proteome</keyword>
<dbReference type="InterPro" id="IPR034660">
    <property type="entry name" value="DinB/YfiT-like"/>
</dbReference>
<dbReference type="Pfam" id="PF12867">
    <property type="entry name" value="DinB_2"/>
    <property type="match status" value="1"/>
</dbReference>
<protein>
    <submittedName>
        <fullName evidence="2">DinB superfamily protein</fullName>
    </submittedName>
</protein>
<dbReference type="SUPFAM" id="SSF109854">
    <property type="entry name" value="DinB/YfiT-like putative metalloenzymes"/>
    <property type="match status" value="1"/>
</dbReference>
<evidence type="ECO:0000313" key="3">
    <source>
        <dbReference type="Proteomes" id="UP000317171"/>
    </source>
</evidence>
<dbReference type="OrthoDB" id="267642at2"/>
<reference evidence="2 3" key="1">
    <citation type="submission" date="2019-02" db="EMBL/GenBank/DDBJ databases">
        <title>Deep-cultivation of Planctomycetes and their phenomic and genomic characterization uncovers novel biology.</title>
        <authorList>
            <person name="Wiegand S."/>
            <person name="Jogler M."/>
            <person name="Boedeker C."/>
            <person name="Pinto D."/>
            <person name="Vollmers J."/>
            <person name="Rivas-Marin E."/>
            <person name="Kohn T."/>
            <person name="Peeters S.H."/>
            <person name="Heuer A."/>
            <person name="Rast P."/>
            <person name="Oberbeckmann S."/>
            <person name="Bunk B."/>
            <person name="Jeske O."/>
            <person name="Meyerdierks A."/>
            <person name="Storesund J.E."/>
            <person name="Kallscheuer N."/>
            <person name="Luecker S."/>
            <person name="Lage O.M."/>
            <person name="Pohl T."/>
            <person name="Merkel B.J."/>
            <person name="Hornburger P."/>
            <person name="Mueller R.-W."/>
            <person name="Bruemmer F."/>
            <person name="Labrenz M."/>
            <person name="Spormann A.M."/>
            <person name="Op den Camp H."/>
            <person name="Overmann J."/>
            <person name="Amann R."/>
            <person name="Jetten M.S.M."/>
            <person name="Mascher T."/>
            <person name="Medema M.H."/>
            <person name="Devos D.P."/>
            <person name="Kaster A.-K."/>
            <person name="Ovreas L."/>
            <person name="Rohde M."/>
            <person name="Galperin M.Y."/>
            <person name="Jogler C."/>
        </authorList>
    </citation>
    <scope>NUCLEOTIDE SEQUENCE [LARGE SCALE GENOMIC DNA]</scope>
    <source>
        <strain evidence="2 3">Pan241w</strain>
    </source>
</reference>